<dbReference type="PANTHER" id="PTHR10848:SF0">
    <property type="entry name" value="MEIOTIC RECOMBINATION PROTEIN SPO11"/>
    <property type="match status" value="1"/>
</dbReference>
<dbReference type="InterPro" id="IPR013049">
    <property type="entry name" value="Spo11/TopoVI_A_N"/>
</dbReference>
<evidence type="ECO:0000256" key="8">
    <source>
        <dbReference type="ARBA" id="ARBA00023125"/>
    </source>
</evidence>
<comment type="similarity">
    <text evidence="3 10">Belongs to the TOP6A family.</text>
</comment>
<organism evidence="13">
    <name type="scientific">Rosellinia necatrix</name>
    <name type="common">White root-rot fungus</name>
    <dbReference type="NCBI Taxonomy" id="77044"/>
    <lineage>
        <taxon>Eukaryota</taxon>
        <taxon>Fungi</taxon>
        <taxon>Dikarya</taxon>
        <taxon>Ascomycota</taxon>
        <taxon>Pezizomycotina</taxon>
        <taxon>Sordariomycetes</taxon>
        <taxon>Xylariomycetidae</taxon>
        <taxon>Xylariales</taxon>
        <taxon>Xylariaceae</taxon>
        <taxon>Rosellinia</taxon>
    </lineage>
</organism>
<dbReference type="OrthoDB" id="5377392at2759"/>
<dbReference type="Gene3D" id="3.40.1360.10">
    <property type="match status" value="1"/>
</dbReference>
<keyword evidence="14" id="KW-1185">Reference proteome</keyword>
<dbReference type="PROSITE" id="PS52041">
    <property type="entry name" value="TOPO_IIB"/>
    <property type="match status" value="1"/>
</dbReference>
<dbReference type="GO" id="GO:0000228">
    <property type="term" value="C:nuclear chromosome"/>
    <property type="evidence" value="ECO:0007669"/>
    <property type="project" value="TreeGrafter"/>
</dbReference>
<evidence type="ECO:0000313" key="13">
    <source>
        <dbReference type="EMBL" id="GAP91388.2"/>
    </source>
</evidence>
<comment type="catalytic activity">
    <reaction evidence="1 10">
        <text>ATP-dependent breakage, passage and rejoining of double-stranded DNA.</text>
        <dbReference type="EC" id="5.6.2.2"/>
    </reaction>
</comment>
<dbReference type="GO" id="GO:0003918">
    <property type="term" value="F:DNA topoisomerase type II (double strand cut, ATP-hydrolyzing) activity"/>
    <property type="evidence" value="ECO:0007669"/>
    <property type="project" value="UniProtKB-UniRule"/>
</dbReference>
<feature type="active site" description="O-(5'-phospho-DNA)-tyrosine intermediate" evidence="10">
    <location>
        <position position="127"/>
    </location>
</feature>
<feature type="domain" description="Topoisomerase 6 subunit A/Spo11 TOPRIM" evidence="12">
    <location>
        <begin position="209"/>
        <end position="319"/>
    </location>
</feature>
<dbReference type="STRING" id="77044.A0A1W2TS99"/>
<keyword evidence="9 10" id="KW-0413">Isomerase</keyword>
<gene>
    <name evidence="13" type="ORF">SAMD00023353_6300310</name>
</gene>
<evidence type="ECO:0000256" key="5">
    <source>
        <dbReference type="ARBA" id="ARBA00022723"/>
    </source>
</evidence>
<keyword evidence="5" id="KW-0479">Metal-binding</keyword>
<evidence type="ECO:0000256" key="10">
    <source>
        <dbReference type="PROSITE-ProRule" id="PRU01385"/>
    </source>
</evidence>
<dbReference type="InterPro" id="IPR036078">
    <property type="entry name" value="Spo11/TopoVI_A_sf"/>
</dbReference>
<dbReference type="GO" id="GO:0046872">
    <property type="term" value="F:metal ion binding"/>
    <property type="evidence" value="ECO:0007669"/>
    <property type="project" value="UniProtKB-KW"/>
</dbReference>
<keyword evidence="7 10" id="KW-0799">Topoisomerase</keyword>
<evidence type="ECO:0000313" key="14">
    <source>
        <dbReference type="Proteomes" id="UP000054516"/>
    </source>
</evidence>
<dbReference type="Proteomes" id="UP000054516">
    <property type="component" value="Unassembled WGS sequence"/>
</dbReference>
<dbReference type="PRINTS" id="PR01550">
    <property type="entry name" value="TOP6AFAMILY"/>
</dbReference>
<evidence type="ECO:0000259" key="11">
    <source>
        <dbReference type="Pfam" id="PF04406"/>
    </source>
</evidence>
<dbReference type="CDD" id="cd00223">
    <property type="entry name" value="TOPRIM_TopoIIB_SPO"/>
    <property type="match status" value="1"/>
</dbReference>
<sequence>MSQTPGQRDVILAREPRQNPQTGVIIAKIEEILAANMDALSETRVLAIPLRSRRTGRVGLVRFPSPRDTEAKKFTALLQILHLSHEALVAGTVITKRSAFVTPFLKTTRMILTPSIIGQRRRRAIYYQNPELFGCQRYVDGLVDDLAFTLGFGRDALNIVATSKGLVAGAVSLTINNGSALCCNSNDDQGVLLPDFQAITDINLSAVRWVLVIEKEATFRGLVASRFYETAIVGPGVLVTAKGYPDLSTRQFLHKLHETSPTLPMYGLVDFDPDGIRIMLTYKNGSRSLQHEENTTLNQLFWIGPKSSDILGGYEQRSSPLPLNEDNMSDTPHGQRILLPPSNTSPTARGRSPCEVVLPLKATDRKSAIRLLSGTVGKAVQCMENVDFIRELQVMLLLNTKAEIQAVDDAGDLTIWLDGALAKCIDGR</sequence>
<reference evidence="13" key="1">
    <citation type="submission" date="2016-03" db="EMBL/GenBank/DDBJ databases">
        <title>Draft genome sequence of Rosellinia necatrix.</title>
        <authorList>
            <person name="Kanematsu S."/>
        </authorList>
    </citation>
    <scope>NUCLEOTIDE SEQUENCE [LARGE SCALE GENOMIC DNA]</scope>
    <source>
        <strain evidence="13">W97</strain>
    </source>
</reference>
<keyword evidence="6" id="KW-0460">Magnesium</keyword>
<feature type="domain" description="Spo11/DNA topoisomerase VI subunit A N-terminal" evidence="11">
    <location>
        <begin position="123"/>
        <end position="159"/>
    </location>
</feature>
<evidence type="ECO:0000256" key="2">
    <source>
        <dbReference type="ARBA" id="ARBA00001946"/>
    </source>
</evidence>
<dbReference type="InterPro" id="IPR002815">
    <property type="entry name" value="Spo11/TopoVI_A"/>
</dbReference>
<dbReference type="SUPFAM" id="SSF56726">
    <property type="entry name" value="DNA topoisomerase IV, alpha subunit"/>
    <property type="match status" value="1"/>
</dbReference>
<dbReference type="Gene3D" id="1.10.10.10">
    <property type="entry name" value="Winged helix-like DNA-binding domain superfamily/Winged helix DNA-binding domain"/>
    <property type="match status" value="1"/>
</dbReference>
<name>A0A1W2TS99_ROSNE</name>
<dbReference type="GO" id="GO:0003677">
    <property type="term" value="F:DNA binding"/>
    <property type="evidence" value="ECO:0007669"/>
    <property type="project" value="UniProtKB-UniRule"/>
</dbReference>
<comment type="cofactor">
    <cofactor evidence="2">
        <name>Mg(2+)</name>
        <dbReference type="ChEBI" id="CHEBI:18420"/>
    </cofactor>
</comment>
<evidence type="ECO:0000256" key="9">
    <source>
        <dbReference type="ARBA" id="ARBA00023235"/>
    </source>
</evidence>
<dbReference type="Pfam" id="PF21180">
    <property type="entry name" value="TOP6A-Spo11_Toprim"/>
    <property type="match status" value="1"/>
</dbReference>
<keyword evidence="8 10" id="KW-0238">DNA-binding</keyword>
<evidence type="ECO:0000256" key="4">
    <source>
        <dbReference type="ARBA" id="ARBA00012895"/>
    </source>
</evidence>
<evidence type="ECO:0000256" key="3">
    <source>
        <dbReference type="ARBA" id="ARBA00006559"/>
    </source>
</evidence>
<dbReference type="GO" id="GO:0007131">
    <property type="term" value="P:reciprocal meiotic recombination"/>
    <property type="evidence" value="ECO:0007669"/>
    <property type="project" value="TreeGrafter"/>
</dbReference>
<proteinExistence type="inferred from homology"/>
<dbReference type="PANTHER" id="PTHR10848">
    <property type="entry name" value="MEIOTIC RECOMBINATION PROTEIN SPO11"/>
    <property type="match status" value="1"/>
</dbReference>
<dbReference type="EMBL" id="DF977508">
    <property type="protein sequence ID" value="GAP91388.2"/>
    <property type="molecule type" value="Genomic_DNA"/>
</dbReference>
<dbReference type="InterPro" id="IPR034136">
    <property type="entry name" value="TOPRIM_Topo6A/Spo11"/>
</dbReference>
<evidence type="ECO:0000256" key="7">
    <source>
        <dbReference type="ARBA" id="ARBA00023029"/>
    </source>
</evidence>
<dbReference type="GO" id="GO:0042138">
    <property type="term" value="P:meiotic DNA double-strand break formation"/>
    <property type="evidence" value="ECO:0007669"/>
    <property type="project" value="TreeGrafter"/>
</dbReference>
<dbReference type="InterPro" id="IPR036388">
    <property type="entry name" value="WH-like_DNA-bd_sf"/>
</dbReference>
<dbReference type="EC" id="5.6.2.2" evidence="4"/>
<dbReference type="OMA" id="LTEIHWV"/>
<dbReference type="GO" id="GO:0000706">
    <property type="term" value="P:meiotic DNA double-strand break processing"/>
    <property type="evidence" value="ECO:0007669"/>
    <property type="project" value="TreeGrafter"/>
</dbReference>
<protein>
    <recommendedName>
        <fullName evidence="4">DNA topoisomerase (ATP-hydrolyzing)</fullName>
        <ecNumber evidence="4">5.6.2.2</ecNumber>
    </recommendedName>
</protein>
<dbReference type="Pfam" id="PF04406">
    <property type="entry name" value="TP6A_N"/>
    <property type="match status" value="1"/>
</dbReference>
<evidence type="ECO:0000256" key="1">
    <source>
        <dbReference type="ARBA" id="ARBA00000185"/>
    </source>
</evidence>
<evidence type="ECO:0000259" key="12">
    <source>
        <dbReference type="Pfam" id="PF21180"/>
    </source>
</evidence>
<evidence type="ECO:0000256" key="6">
    <source>
        <dbReference type="ARBA" id="ARBA00022842"/>
    </source>
</evidence>
<dbReference type="GO" id="GO:0005524">
    <property type="term" value="F:ATP binding"/>
    <property type="evidence" value="ECO:0007669"/>
    <property type="project" value="InterPro"/>
</dbReference>
<accession>A0A1W2TS99</accession>
<dbReference type="AlphaFoldDB" id="A0A1W2TS99"/>